<evidence type="ECO:0000313" key="2">
    <source>
        <dbReference type="EMBL" id="KAK9929832.1"/>
    </source>
</evidence>
<organism evidence="2 3">
    <name type="scientific">Rubus argutus</name>
    <name type="common">Southern blackberry</name>
    <dbReference type="NCBI Taxonomy" id="59490"/>
    <lineage>
        <taxon>Eukaryota</taxon>
        <taxon>Viridiplantae</taxon>
        <taxon>Streptophyta</taxon>
        <taxon>Embryophyta</taxon>
        <taxon>Tracheophyta</taxon>
        <taxon>Spermatophyta</taxon>
        <taxon>Magnoliopsida</taxon>
        <taxon>eudicotyledons</taxon>
        <taxon>Gunneridae</taxon>
        <taxon>Pentapetalae</taxon>
        <taxon>rosids</taxon>
        <taxon>fabids</taxon>
        <taxon>Rosales</taxon>
        <taxon>Rosaceae</taxon>
        <taxon>Rosoideae</taxon>
        <taxon>Rosoideae incertae sedis</taxon>
        <taxon>Rubus</taxon>
    </lineage>
</organism>
<reference evidence="2 3" key="1">
    <citation type="journal article" date="2023" name="G3 (Bethesda)">
        <title>A chromosome-length genome assembly and annotation of blackberry (Rubus argutus, cv. 'Hillquist').</title>
        <authorList>
            <person name="Bruna T."/>
            <person name="Aryal R."/>
            <person name="Dudchenko O."/>
            <person name="Sargent D.J."/>
            <person name="Mead D."/>
            <person name="Buti M."/>
            <person name="Cavallini A."/>
            <person name="Hytonen T."/>
            <person name="Andres J."/>
            <person name="Pham M."/>
            <person name="Weisz D."/>
            <person name="Mascagni F."/>
            <person name="Usai G."/>
            <person name="Natali L."/>
            <person name="Bassil N."/>
            <person name="Fernandez G.E."/>
            <person name="Lomsadze A."/>
            <person name="Armour M."/>
            <person name="Olukolu B."/>
            <person name="Poorten T."/>
            <person name="Britton C."/>
            <person name="Davik J."/>
            <person name="Ashrafi H."/>
            <person name="Aiden E.L."/>
            <person name="Borodovsky M."/>
            <person name="Worthington M."/>
        </authorList>
    </citation>
    <scope>NUCLEOTIDE SEQUENCE [LARGE SCALE GENOMIC DNA]</scope>
    <source>
        <strain evidence="2">PI 553951</strain>
    </source>
</reference>
<accession>A0AAW1WZJ3</accession>
<dbReference type="Proteomes" id="UP001457282">
    <property type="component" value="Unassembled WGS sequence"/>
</dbReference>
<evidence type="ECO:0000313" key="3">
    <source>
        <dbReference type="Proteomes" id="UP001457282"/>
    </source>
</evidence>
<comment type="caution">
    <text evidence="2">The sequence shown here is derived from an EMBL/GenBank/DDBJ whole genome shotgun (WGS) entry which is preliminary data.</text>
</comment>
<sequence length="85" mass="10644">MEEPMWEMGIESPLAVLTWSLPWYSVAMERLLRSLVMWKEGVWKKKRKKEERRKKKEERKEKKEKKRKKKKKNKKKKKKKKKDKT</sequence>
<evidence type="ECO:0000256" key="1">
    <source>
        <dbReference type="SAM" id="MobiDB-lite"/>
    </source>
</evidence>
<feature type="region of interest" description="Disordered" evidence="1">
    <location>
        <begin position="44"/>
        <end position="85"/>
    </location>
</feature>
<proteinExistence type="predicted"/>
<gene>
    <name evidence="2" type="ORF">M0R45_026910</name>
</gene>
<dbReference type="AlphaFoldDB" id="A0AAW1WZJ3"/>
<name>A0AAW1WZJ3_RUBAR</name>
<dbReference type="EMBL" id="JBEDUW010000005">
    <property type="protein sequence ID" value="KAK9929832.1"/>
    <property type="molecule type" value="Genomic_DNA"/>
</dbReference>
<protein>
    <submittedName>
        <fullName evidence="2">Uncharacterized protein</fullName>
    </submittedName>
</protein>
<keyword evidence="3" id="KW-1185">Reference proteome</keyword>